<evidence type="ECO:0000256" key="16">
    <source>
        <dbReference type="ARBA" id="ARBA00023170"/>
    </source>
</evidence>
<keyword evidence="11" id="KW-0547">Nucleotide-binding</keyword>
<dbReference type="GO" id="GO:0005886">
    <property type="term" value="C:plasma membrane"/>
    <property type="evidence" value="ECO:0007669"/>
    <property type="project" value="UniProtKB-SubCell"/>
</dbReference>
<keyword evidence="7" id="KW-0808">Transferase</keyword>
<organism evidence="21 22">
    <name type="scientific">Malus domestica</name>
    <name type="common">Apple</name>
    <name type="synonym">Pyrus malus</name>
    <dbReference type="NCBI Taxonomy" id="3750"/>
    <lineage>
        <taxon>Eukaryota</taxon>
        <taxon>Viridiplantae</taxon>
        <taxon>Streptophyta</taxon>
        <taxon>Embryophyta</taxon>
        <taxon>Tracheophyta</taxon>
        <taxon>Spermatophyta</taxon>
        <taxon>Magnoliopsida</taxon>
        <taxon>eudicotyledons</taxon>
        <taxon>Gunneridae</taxon>
        <taxon>Pentapetalae</taxon>
        <taxon>rosids</taxon>
        <taxon>fabids</taxon>
        <taxon>Rosales</taxon>
        <taxon>Rosaceae</taxon>
        <taxon>Amygdaloideae</taxon>
        <taxon>Maleae</taxon>
        <taxon>Malus</taxon>
    </lineage>
</organism>
<name>A0A498K1F0_MALDO</name>
<dbReference type="InterPro" id="IPR008271">
    <property type="entry name" value="Ser/Thr_kinase_AS"/>
</dbReference>
<keyword evidence="9" id="KW-0732">Signal</keyword>
<dbReference type="PROSITE" id="PS00108">
    <property type="entry name" value="PROTEIN_KINASE_ST"/>
    <property type="match status" value="1"/>
</dbReference>
<evidence type="ECO:0000313" key="22">
    <source>
        <dbReference type="Proteomes" id="UP000290289"/>
    </source>
</evidence>
<sequence length="385" mass="43579">ASKSFIDECKALRSVRHRNLLKIITTCSSIDNQGKDFKSLVFEFVENESLGSWLYSRDEKQSQINRLSFMQRLNVAIDVAFALAYLHHHCETSIVHCDLKPSNILLDEDMVAHVGDFGLAGFLFKTSNDPSFSQTMSSQLKGFVGSIPPEYGMGGQGSIMGDVYSYGILLVEMFTGKRPTDDMFKDGLSIYHFAAMALPEHVMDVVDPSLLIDLEADGDVNDDIVRERVTPRRNNRGLDKAKKLEECLVAVDSLASPRDRMLMDTVVRKMSAIRDSYLKSFVELDYECYDKIHIVWHWGPSFHIGRDVYSYGILLLEMFTGKKPTDDMFKNDLSIYQFIAMTLLDLEADGDVNDDIVQERVTSRRNNCGPAKAKKEECLLAMMQI</sequence>
<dbReference type="PANTHER" id="PTHR48055:SF55">
    <property type="entry name" value="PROTEIN KINASE DOMAIN-CONTAINING PROTEIN"/>
    <property type="match status" value="1"/>
</dbReference>
<dbReference type="PROSITE" id="PS50011">
    <property type="entry name" value="PROTEIN_KINASE_DOM"/>
    <property type="match status" value="1"/>
</dbReference>
<evidence type="ECO:0000256" key="1">
    <source>
        <dbReference type="ARBA" id="ARBA00004162"/>
    </source>
</evidence>
<evidence type="ECO:0000256" key="4">
    <source>
        <dbReference type="ARBA" id="ARBA00022527"/>
    </source>
</evidence>
<dbReference type="Pfam" id="PF07714">
    <property type="entry name" value="PK_Tyr_Ser-Thr"/>
    <property type="match status" value="1"/>
</dbReference>
<keyword evidence="8" id="KW-0812">Transmembrane</keyword>
<evidence type="ECO:0000256" key="13">
    <source>
        <dbReference type="ARBA" id="ARBA00022840"/>
    </source>
</evidence>
<dbReference type="GO" id="GO:0005524">
    <property type="term" value="F:ATP binding"/>
    <property type="evidence" value="ECO:0007669"/>
    <property type="project" value="UniProtKB-KW"/>
</dbReference>
<evidence type="ECO:0000256" key="15">
    <source>
        <dbReference type="ARBA" id="ARBA00023136"/>
    </source>
</evidence>
<evidence type="ECO:0000256" key="17">
    <source>
        <dbReference type="ARBA" id="ARBA00023180"/>
    </source>
</evidence>
<evidence type="ECO:0000256" key="5">
    <source>
        <dbReference type="ARBA" id="ARBA00022553"/>
    </source>
</evidence>
<comment type="subcellular location">
    <subcellularLocation>
        <location evidence="1">Cell membrane</location>
        <topology evidence="1">Single-pass membrane protein</topology>
    </subcellularLocation>
</comment>
<keyword evidence="5" id="KW-0597">Phosphoprotein</keyword>
<keyword evidence="3" id="KW-1003">Cell membrane</keyword>
<dbReference type="InterPro" id="IPR001245">
    <property type="entry name" value="Ser-Thr/Tyr_kinase_cat_dom"/>
</dbReference>
<dbReference type="PANTHER" id="PTHR48055">
    <property type="entry name" value="LEUCINE-RICH REPEAT RECEPTOR PROTEIN KINASE EMS1"/>
    <property type="match status" value="1"/>
</dbReference>
<keyword evidence="14" id="KW-1133">Transmembrane helix</keyword>
<evidence type="ECO:0000256" key="7">
    <source>
        <dbReference type="ARBA" id="ARBA00022679"/>
    </source>
</evidence>
<keyword evidence="10" id="KW-0677">Repeat</keyword>
<dbReference type="EC" id="2.7.11.1" evidence="2"/>
<evidence type="ECO:0000256" key="10">
    <source>
        <dbReference type="ARBA" id="ARBA00022737"/>
    </source>
</evidence>
<evidence type="ECO:0000256" key="18">
    <source>
        <dbReference type="ARBA" id="ARBA00047899"/>
    </source>
</evidence>
<proteinExistence type="predicted"/>
<evidence type="ECO:0000256" key="9">
    <source>
        <dbReference type="ARBA" id="ARBA00022729"/>
    </source>
</evidence>
<evidence type="ECO:0000313" key="21">
    <source>
        <dbReference type="EMBL" id="RXI01421.1"/>
    </source>
</evidence>
<keyword evidence="15" id="KW-0472">Membrane</keyword>
<evidence type="ECO:0000256" key="14">
    <source>
        <dbReference type="ARBA" id="ARBA00022989"/>
    </source>
</evidence>
<dbReference type="InterPro" id="IPR051564">
    <property type="entry name" value="LRR_receptor-like_kinase"/>
</dbReference>
<keyword evidence="12" id="KW-0418">Kinase</keyword>
<dbReference type="InterPro" id="IPR000719">
    <property type="entry name" value="Prot_kinase_dom"/>
</dbReference>
<dbReference type="InterPro" id="IPR011009">
    <property type="entry name" value="Kinase-like_dom_sf"/>
</dbReference>
<gene>
    <name evidence="21" type="ORF">DVH24_014770</name>
</gene>
<dbReference type="AlphaFoldDB" id="A0A498K1F0"/>
<evidence type="ECO:0000256" key="3">
    <source>
        <dbReference type="ARBA" id="ARBA00022475"/>
    </source>
</evidence>
<keyword evidence="16" id="KW-0675">Receptor</keyword>
<evidence type="ECO:0000256" key="11">
    <source>
        <dbReference type="ARBA" id="ARBA00022741"/>
    </source>
</evidence>
<comment type="caution">
    <text evidence="21">The sequence shown here is derived from an EMBL/GenBank/DDBJ whole genome shotgun (WGS) entry which is preliminary data.</text>
</comment>
<comment type="catalytic activity">
    <reaction evidence="19">
        <text>L-seryl-[protein] + ATP = O-phospho-L-seryl-[protein] + ADP + H(+)</text>
        <dbReference type="Rhea" id="RHEA:17989"/>
        <dbReference type="Rhea" id="RHEA-COMP:9863"/>
        <dbReference type="Rhea" id="RHEA-COMP:11604"/>
        <dbReference type="ChEBI" id="CHEBI:15378"/>
        <dbReference type="ChEBI" id="CHEBI:29999"/>
        <dbReference type="ChEBI" id="CHEBI:30616"/>
        <dbReference type="ChEBI" id="CHEBI:83421"/>
        <dbReference type="ChEBI" id="CHEBI:456216"/>
        <dbReference type="EC" id="2.7.11.1"/>
    </reaction>
</comment>
<protein>
    <recommendedName>
        <fullName evidence="2">non-specific serine/threonine protein kinase</fullName>
        <ecNumber evidence="2">2.7.11.1</ecNumber>
    </recommendedName>
</protein>
<keyword evidence="4" id="KW-0723">Serine/threonine-protein kinase</keyword>
<feature type="domain" description="Protein kinase" evidence="20">
    <location>
        <begin position="1"/>
        <end position="278"/>
    </location>
</feature>
<evidence type="ECO:0000256" key="6">
    <source>
        <dbReference type="ARBA" id="ARBA00022614"/>
    </source>
</evidence>
<dbReference type="Proteomes" id="UP000290289">
    <property type="component" value="Chromosome 4"/>
</dbReference>
<keyword evidence="13" id="KW-0067">ATP-binding</keyword>
<dbReference type="Gene3D" id="1.10.510.10">
    <property type="entry name" value="Transferase(Phosphotransferase) domain 1"/>
    <property type="match status" value="2"/>
</dbReference>
<feature type="non-terminal residue" evidence="21">
    <location>
        <position position="1"/>
    </location>
</feature>
<keyword evidence="22" id="KW-1185">Reference proteome</keyword>
<comment type="catalytic activity">
    <reaction evidence="18">
        <text>L-threonyl-[protein] + ATP = O-phospho-L-threonyl-[protein] + ADP + H(+)</text>
        <dbReference type="Rhea" id="RHEA:46608"/>
        <dbReference type="Rhea" id="RHEA-COMP:11060"/>
        <dbReference type="Rhea" id="RHEA-COMP:11605"/>
        <dbReference type="ChEBI" id="CHEBI:15378"/>
        <dbReference type="ChEBI" id="CHEBI:30013"/>
        <dbReference type="ChEBI" id="CHEBI:30616"/>
        <dbReference type="ChEBI" id="CHEBI:61977"/>
        <dbReference type="ChEBI" id="CHEBI:456216"/>
        <dbReference type="EC" id="2.7.11.1"/>
    </reaction>
</comment>
<dbReference type="SMART" id="SM00220">
    <property type="entry name" value="S_TKc"/>
    <property type="match status" value="1"/>
</dbReference>
<dbReference type="GO" id="GO:0004674">
    <property type="term" value="F:protein serine/threonine kinase activity"/>
    <property type="evidence" value="ECO:0007669"/>
    <property type="project" value="UniProtKB-KW"/>
</dbReference>
<dbReference type="SUPFAM" id="SSF56112">
    <property type="entry name" value="Protein kinase-like (PK-like)"/>
    <property type="match status" value="2"/>
</dbReference>
<dbReference type="EMBL" id="RDQH01000330">
    <property type="protein sequence ID" value="RXI01421.1"/>
    <property type="molecule type" value="Genomic_DNA"/>
</dbReference>
<evidence type="ECO:0000256" key="8">
    <source>
        <dbReference type="ARBA" id="ARBA00022692"/>
    </source>
</evidence>
<dbReference type="FunFam" id="1.10.510.10:FF:000358">
    <property type="entry name" value="Putative leucine-rich repeat receptor-like serine/threonine-protein kinase"/>
    <property type="match status" value="1"/>
</dbReference>
<evidence type="ECO:0000256" key="12">
    <source>
        <dbReference type="ARBA" id="ARBA00022777"/>
    </source>
</evidence>
<keyword evidence="6" id="KW-0433">Leucine-rich repeat</keyword>
<evidence type="ECO:0000256" key="19">
    <source>
        <dbReference type="ARBA" id="ARBA00048679"/>
    </source>
</evidence>
<keyword evidence="17" id="KW-0325">Glycoprotein</keyword>
<accession>A0A498K1F0</accession>
<evidence type="ECO:0000256" key="2">
    <source>
        <dbReference type="ARBA" id="ARBA00012513"/>
    </source>
</evidence>
<evidence type="ECO:0000259" key="20">
    <source>
        <dbReference type="PROSITE" id="PS50011"/>
    </source>
</evidence>
<reference evidence="21 22" key="1">
    <citation type="submission" date="2018-10" db="EMBL/GenBank/DDBJ databases">
        <title>A high-quality apple genome assembly.</title>
        <authorList>
            <person name="Hu J."/>
        </authorList>
    </citation>
    <scope>NUCLEOTIDE SEQUENCE [LARGE SCALE GENOMIC DNA]</scope>
    <source>
        <strain evidence="22">cv. HFTH1</strain>
        <tissue evidence="21">Young leaf</tissue>
    </source>
</reference>